<name>A0A1H4CPB3_9FLAO</name>
<dbReference type="SUPFAM" id="SSF53187">
    <property type="entry name" value="Zn-dependent exopeptidases"/>
    <property type="match status" value="1"/>
</dbReference>
<gene>
    <name evidence="4" type="ORF">SAMN05443667_106141</name>
</gene>
<accession>A0A1H4CPB3</accession>
<dbReference type="Proteomes" id="UP000198951">
    <property type="component" value="Unassembled WGS sequence"/>
</dbReference>
<dbReference type="RefSeq" id="WP_091088974.1">
    <property type="nucleotide sequence ID" value="NZ_FNRD01000006.1"/>
</dbReference>
<dbReference type="PROSITE" id="PS52035">
    <property type="entry name" value="PEPTIDASE_M14"/>
    <property type="match status" value="1"/>
</dbReference>
<dbReference type="GO" id="GO:0008270">
    <property type="term" value="F:zinc ion binding"/>
    <property type="evidence" value="ECO:0007669"/>
    <property type="project" value="InterPro"/>
</dbReference>
<dbReference type="SMART" id="SM00631">
    <property type="entry name" value="Zn_pept"/>
    <property type="match status" value="1"/>
</dbReference>
<comment type="similarity">
    <text evidence="2">Belongs to the peptidase M14 family.</text>
</comment>
<evidence type="ECO:0000259" key="3">
    <source>
        <dbReference type="PROSITE" id="PS52035"/>
    </source>
</evidence>
<dbReference type="STRING" id="150146.SAMN05443667_106141"/>
<dbReference type="GO" id="GO:0004181">
    <property type="term" value="F:metallocarboxypeptidase activity"/>
    <property type="evidence" value="ECO:0007669"/>
    <property type="project" value="InterPro"/>
</dbReference>
<evidence type="ECO:0000256" key="1">
    <source>
        <dbReference type="ARBA" id="ARBA00001947"/>
    </source>
</evidence>
<sequence length="391" mass="45193">MGIKKIIVLLIFGVNYFSFGQNIVPLYKIDGLVVDASFAGGRLNKFEKQKDDLYNAYIFPENEPVNESPWYAFSISSKQEKTIQVTLNYGAYKHRYIPKISTDKVKWTLIDVSEIAVDPISGIVTLQLKVSPQKIYVSAQEIESSEDTYLWMDKLLERNSQLKKVIAGKTGLNKDNYCLEFENKNIKNSIVLIARQHPPEITGGTIGFRAFFEALLSDSDIAKAFRDRFNIYAFPLFNPDGADMGNWRHNANGVDLNRDWVDFKQPETKMAKMFFENKIRQGHEIKFAIDFHASYSGPYLLVLDFINEMKTQKIIPTWLANIESNSAFRIESRRRSQELPYCYNYFFNQLGSEAVTYEEGDEIDRGVIRKRAQVYATELMRTLIEKFDKNK</sequence>
<keyword evidence="5" id="KW-1185">Reference proteome</keyword>
<keyword evidence="4" id="KW-0121">Carboxypeptidase</keyword>
<dbReference type="CDD" id="cd06237">
    <property type="entry name" value="M14_Nna1-like"/>
    <property type="match status" value="1"/>
</dbReference>
<feature type="domain" description="Peptidase M14" evidence="3">
    <location>
        <begin position="141"/>
        <end position="391"/>
    </location>
</feature>
<dbReference type="InterPro" id="IPR000834">
    <property type="entry name" value="Peptidase_M14"/>
</dbReference>
<dbReference type="EMBL" id="FNRD01000006">
    <property type="protein sequence ID" value="SEA62190.1"/>
    <property type="molecule type" value="Genomic_DNA"/>
</dbReference>
<dbReference type="AlphaFoldDB" id="A0A1H4CPB3"/>
<dbReference type="Gene3D" id="2.60.40.3120">
    <property type="match status" value="1"/>
</dbReference>
<organism evidence="4 5">
    <name type="scientific">Flavobacterium gillisiae</name>
    <dbReference type="NCBI Taxonomy" id="150146"/>
    <lineage>
        <taxon>Bacteria</taxon>
        <taxon>Pseudomonadati</taxon>
        <taxon>Bacteroidota</taxon>
        <taxon>Flavobacteriia</taxon>
        <taxon>Flavobacteriales</taxon>
        <taxon>Flavobacteriaceae</taxon>
        <taxon>Flavobacterium</taxon>
    </lineage>
</organism>
<dbReference type="PANTHER" id="PTHR12756:SF11">
    <property type="entry name" value="CYTOSOLIC CARBOXYPEPTIDASE 1"/>
    <property type="match status" value="1"/>
</dbReference>
<keyword evidence="4" id="KW-0378">Hydrolase</keyword>
<evidence type="ECO:0000256" key="2">
    <source>
        <dbReference type="PROSITE-ProRule" id="PRU01379"/>
    </source>
</evidence>
<evidence type="ECO:0000313" key="5">
    <source>
        <dbReference type="Proteomes" id="UP000198951"/>
    </source>
</evidence>
<dbReference type="OrthoDB" id="1119199at2"/>
<dbReference type="Pfam" id="PF00246">
    <property type="entry name" value="Peptidase_M14"/>
    <property type="match status" value="1"/>
</dbReference>
<dbReference type="PANTHER" id="PTHR12756">
    <property type="entry name" value="CYTOSOLIC CARBOXYPEPTIDASE"/>
    <property type="match status" value="1"/>
</dbReference>
<dbReference type="GO" id="GO:0006508">
    <property type="term" value="P:proteolysis"/>
    <property type="evidence" value="ECO:0007669"/>
    <property type="project" value="InterPro"/>
</dbReference>
<comment type="caution">
    <text evidence="2">Lacks conserved residue(s) required for the propagation of feature annotation.</text>
</comment>
<reference evidence="5" key="1">
    <citation type="submission" date="2016-10" db="EMBL/GenBank/DDBJ databases">
        <authorList>
            <person name="Varghese N."/>
            <person name="Submissions S."/>
        </authorList>
    </citation>
    <scope>NUCLEOTIDE SEQUENCE [LARGE SCALE GENOMIC DNA]</scope>
    <source>
        <strain evidence="5">DSM 22376</strain>
    </source>
</reference>
<protein>
    <submittedName>
        <fullName evidence="4">Zinc carboxypeptidase</fullName>
    </submittedName>
</protein>
<dbReference type="Gene3D" id="3.40.630.10">
    <property type="entry name" value="Zn peptidases"/>
    <property type="match status" value="1"/>
</dbReference>
<comment type="cofactor">
    <cofactor evidence="1">
        <name>Zn(2+)</name>
        <dbReference type="ChEBI" id="CHEBI:29105"/>
    </cofactor>
</comment>
<evidence type="ECO:0000313" key="4">
    <source>
        <dbReference type="EMBL" id="SEA62190.1"/>
    </source>
</evidence>
<dbReference type="InterPro" id="IPR050821">
    <property type="entry name" value="Cytosolic_carboxypeptidase"/>
</dbReference>
<proteinExistence type="inferred from homology"/>
<keyword evidence="4" id="KW-0645">Protease</keyword>